<organism evidence="2">
    <name type="scientific">Triatoma infestans</name>
    <name type="common">Assassin bug</name>
    <dbReference type="NCBI Taxonomy" id="30076"/>
    <lineage>
        <taxon>Eukaryota</taxon>
        <taxon>Metazoa</taxon>
        <taxon>Ecdysozoa</taxon>
        <taxon>Arthropoda</taxon>
        <taxon>Hexapoda</taxon>
        <taxon>Insecta</taxon>
        <taxon>Pterygota</taxon>
        <taxon>Neoptera</taxon>
        <taxon>Paraneoptera</taxon>
        <taxon>Hemiptera</taxon>
        <taxon>Heteroptera</taxon>
        <taxon>Panheteroptera</taxon>
        <taxon>Cimicomorpha</taxon>
        <taxon>Reduviidae</taxon>
        <taxon>Triatominae</taxon>
        <taxon>Triatoma</taxon>
    </lineage>
</organism>
<name>A0A161MZ98_TRIIF</name>
<reference evidence="2" key="2">
    <citation type="journal article" date="2017" name="J. Med. Entomol.">
        <title>Transcriptome Analysis of the Triatoma infestans (Hemiptera: Reduviidae) Integument.</title>
        <authorList>
            <person name="Calderon-Fernandez G.M."/>
            <person name="Moriconi D.E."/>
            <person name="Dulbecco A.B."/>
            <person name="Juarez M.P."/>
        </authorList>
    </citation>
    <scope>NUCLEOTIDE SEQUENCE</scope>
    <source>
        <strain evidence="2">Int1</strain>
        <tissue evidence="2">Integument</tissue>
    </source>
</reference>
<keyword evidence="1" id="KW-0175">Coiled coil</keyword>
<reference evidence="2" key="1">
    <citation type="submission" date="2016-04" db="EMBL/GenBank/DDBJ databases">
        <authorList>
            <person name="Calderon-Fernandez G.M.Sr."/>
        </authorList>
    </citation>
    <scope>NUCLEOTIDE SEQUENCE</scope>
    <source>
        <strain evidence="2">Int1</strain>
        <tissue evidence="2">Integument</tissue>
    </source>
</reference>
<evidence type="ECO:0000256" key="1">
    <source>
        <dbReference type="SAM" id="Coils"/>
    </source>
</evidence>
<dbReference type="EMBL" id="GEMB01003526">
    <property type="protein sequence ID" value="JAR99691.1"/>
    <property type="molecule type" value="Transcribed_RNA"/>
</dbReference>
<sequence length="232" mass="27179">MLSGGDYFKTDVCPNNFGGNTELANCDLSTLLNIGAEAEKRREDEFQKMMCNLEQVAKNNKLLHYDIRRKNAIIDSLKSQIDENNAIICNLKSEINKFKQKYIEAKNCNNYLYSMQPEIESMKAENNRLEQELEQLTWEYCEFQKSHSECPTEQENQNRINTINHFKKLIADAKKQIDASKQKINCLTETNEKLQKRICFISNEMKQICQKQVEKIKSYDDIICKLQIQLKN</sequence>
<evidence type="ECO:0000313" key="2">
    <source>
        <dbReference type="EMBL" id="JAR99691.1"/>
    </source>
</evidence>
<proteinExistence type="predicted"/>
<protein>
    <submittedName>
        <fullName evidence="2">Synaptonemal complex protein 1-like protein isoform x1</fullName>
    </submittedName>
</protein>
<accession>A0A161MZ98</accession>
<feature type="coiled-coil region" evidence="1">
    <location>
        <begin position="163"/>
        <end position="197"/>
    </location>
</feature>
<dbReference type="AlphaFoldDB" id="A0A161MZ98"/>
<dbReference type="Gene3D" id="1.10.287.1490">
    <property type="match status" value="1"/>
</dbReference>